<dbReference type="Gene3D" id="3.40.30.10">
    <property type="entry name" value="Glutaredoxin"/>
    <property type="match status" value="1"/>
</dbReference>
<reference evidence="12" key="1">
    <citation type="journal article" date="2019" name="Genome Announc.">
        <title>Draft Genome Sequence of Pseudoalteromonas piscicida Strain 36Y ROTHPW, an Hypersaline Seawater Isolate from the South Coast of Sonora, Mexico.</title>
        <authorList>
            <person name="Sanchez-Diaz R."/>
            <person name="Molina-Garza Z.J."/>
            <person name="Cruz-Suarez L.E."/>
            <person name="Selvin J."/>
            <person name="Kiran G.S."/>
            <person name="Ibarra-Gamez J.C."/>
            <person name="Gomez-Gil B."/>
            <person name="Galaviz-Silva L."/>
        </authorList>
    </citation>
    <scope>NUCLEOTIDE SEQUENCE [LARGE SCALE GENOMIC DNA]</scope>
    <source>
        <strain evidence="12">36Y_RITHPW</strain>
    </source>
</reference>
<dbReference type="GO" id="GO:0042597">
    <property type="term" value="C:periplasmic space"/>
    <property type="evidence" value="ECO:0007669"/>
    <property type="project" value="UniProtKB-SubCell"/>
</dbReference>
<keyword evidence="4 7" id="KW-0574">Periplasm</keyword>
<dbReference type="PANTHER" id="PTHR35891">
    <property type="entry name" value="THIOL:DISULFIDE INTERCHANGE PROTEIN DSBA"/>
    <property type="match status" value="1"/>
</dbReference>
<evidence type="ECO:0000256" key="3">
    <source>
        <dbReference type="ARBA" id="ARBA00022729"/>
    </source>
</evidence>
<protein>
    <recommendedName>
        <fullName evidence="7">Thiol:disulfide interchange protein</fullName>
    </recommendedName>
</protein>
<dbReference type="SUPFAM" id="SSF52833">
    <property type="entry name" value="Thioredoxin-like"/>
    <property type="match status" value="1"/>
</dbReference>
<evidence type="ECO:0000256" key="5">
    <source>
        <dbReference type="ARBA" id="ARBA00023157"/>
    </source>
</evidence>
<sequence length="209" mass="23236">MLKVLKGLAVALMLPLFAQAAPYEEGVHYEVIAERGTKKPEVMEYFSFYCPACNVMENLIVDVKPKLDSDVKFKKSHIDFVGPRDSEIQQLLAQALATAAVLPQKDKIIAAMFNHIHGKRAKINELADVKDIFIAQGVDAEKFDKLYASFAVRTKTSKMQRMQKTLSDKGALTGVPTFIVNGKYKLLLRESGTTKADQIAALVNYLAKQ</sequence>
<dbReference type="InterPro" id="IPR050824">
    <property type="entry name" value="Thiol_disulfide_DsbA"/>
</dbReference>
<comment type="similarity">
    <text evidence="2">Belongs to the thioredoxin family. DsbA subfamily.</text>
</comment>
<evidence type="ECO:0000313" key="12">
    <source>
        <dbReference type="Proteomes" id="UP000228621"/>
    </source>
</evidence>
<evidence type="ECO:0000256" key="2">
    <source>
        <dbReference type="ARBA" id="ARBA00005791"/>
    </source>
</evidence>
<comment type="caution">
    <text evidence="11">The sequence shown here is derived from an EMBL/GenBank/DDBJ whole genome shotgun (WGS) entry which is preliminary data.</text>
</comment>
<keyword evidence="6" id="KW-0676">Redox-active center</keyword>
<dbReference type="EMBL" id="NKHF01000100">
    <property type="protein sequence ID" value="PCK29987.1"/>
    <property type="molecule type" value="Genomic_DNA"/>
</dbReference>
<comment type="subcellular location">
    <subcellularLocation>
        <location evidence="1 7">Periplasm</location>
    </subcellularLocation>
</comment>
<dbReference type="CDD" id="cd03019">
    <property type="entry name" value="DsbA_DsbA"/>
    <property type="match status" value="1"/>
</dbReference>
<keyword evidence="3 9" id="KW-0732">Signal</keyword>
<dbReference type="Proteomes" id="UP000228621">
    <property type="component" value="Unassembled WGS sequence"/>
</dbReference>
<dbReference type="PIRSF" id="PIRSF001488">
    <property type="entry name" value="Tdi_protein"/>
    <property type="match status" value="1"/>
</dbReference>
<name>A0A2A5JKR8_PSEO7</name>
<evidence type="ECO:0000256" key="1">
    <source>
        <dbReference type="ARBA" id="ARBA00004418"/>
    </source>
</evidence>
<dbReference type="PROSITE" id="PS00194">
    <property type="entry name" value="THIOREDOXIN_1"/>
    <property type="match status" value="1"/>
</dbReference>
<evidence type="ECO:0000256" key="4">
    <source>
        <dbReference type="ARBA" id="ARBA00022764"/>
    </source>
</evidence>
<dbReference type="Pfam" id="PF01323">
    <property type="entry name" value="DSBA"/>
    <property type="match status" value="1"/>
</dbReference>
<evidence type="ECO:0000256" key="9">
    <source>
        <dbReference type="SAM" id="SignalP"/>
    </source>
</evidence>
<dbReference type="InterPro" id="IPR023205">
    <property type="entry name" value="DsbA/DsbL"/>
</dbReference>
<feature type="domain" description="Thioredoxin" evidence="10">
    <location>
        <begin position="8"/>
        <end position="208"/>
    </location>
</feature>
<feature type="signal peptide" evidence="9">
    <location>
        <begin position="1"/>
        <end position="20"/>
    </location>
</feature>
<evidence type="ECO:0000256" key="8">
    <source>
        <dbReference type="PIRSR" id="PIRSR001488-1"/>
    </source>
</evidence>
<feature type="disulfide bond" description="Redox-active" evidence="8">
    <location>
        <begin position="50"/>
        <end position="53"/>
    </location>
</feature>
<dbReference type="InterPro" id="IPR013766">
    <property type="entry name" value="Thioredoxin_domain"/>
</dbReference>
<gene>
    <name evidence="11" type="ORF">CEX98_20160</name>
</gene>
<dbReference type="InterPro" id="IPR036249">
    <property type="entry name" value="Thioredoxin-like_sf"/>
</dbReference>
<proteinExistence type="inferred from homology"/>
<evidence type="ECO:0000256" key="6">
    <source>
        <dbReference type="ARBA" id="ARBA00023284"/>
    </source>
</evidence>
<evidence type="ECO:0000313" key="11">
    <source>
        <dbReference type="EMBL" id="PCK29987.1"/>
    </source>
</evidence>
<dbReference type="AlphaFoldDB" id="A0A2A5JKR8"/>
<keyword evidence="5 7" id="KW-1015">Disulfide bond</keyword>
<evidence type="ECO:0000256" key="7">
    <source>
        <dbReference type="PIRNR" id="PIRNR001488"/>
    </source>
</evidence>
<keyword evidence="12" id="KW-1185">Reference proteome</keyword>
<dbReference type="RefSeq" id="WP_099643796.1">
    <property type="nucleotide sequence ID" value="NZ_NKHF01000100.1"/>
</dbReference>
<dbReference type="OrthoDB" id="9784896at2"/>
<dbReference type="GO" id="GO:0015036">
    <property type="term" value="F:disulfide oxidoreductase activity"/>
    <property type="evidence" value="ECO:0007669"/>
    <property type="project" value="UniProtKB-ARBA"/>
</dbReference>
<accession>A0A2A5JKR8</accession>
<feature type="chain" id="PRO_5013263842" description="Thiol:disulfide interchange protein" evidence="9">
    <location>
        <begin position="21"/>
        <end position="209"/>
    </location>
</feature>
<evidence type="ECO:0000259" key="10">
    <source>
        <dbReference type="PROSITE" id="PS51352"/>
    </source>
</evidence>
<dbReference type="PROSITE" id="PS51352">
    <property type="entry name" value="THIOREDOXIN_2"/>
    <property type="match status" value="1"/>
</dbReference>
<organism evidence="11 12">
    <name type="scientific">Pseudoalteromonas piscicida</name>
    <dbReference type="NCBI Taxonomy" id="43662"/>
    <lineage>
        <taxon>Bacteria</taxon>
        <taxon>Pseudomonadati</taxon>
        <taxon>Pseudomonadota</taxon>
        <taxon>Gammaproteobacteria</taxon>
        <taxon>Alteromonadales</taxon>
        <taxon>Pseudoalteromonadaceae</taxon>
        <taxon>Pseudoalteromonas</taxon>
    </lineage>
</organism>
<dbReference type="InterPro" id="IPR001853">
    <property type="entry name" value="DSBA-like_thioredoxin_dom"/>
</dbReference>
<dbReference type="PANTHER" id="PTHR35891:SF2">
    <property type="entry name" value="THIOL:DISULFIDE INTERCHANGE PROTEIN DSBA"/>
    <property type="match status" value="1"/>
</dbReference>
<dbReference type="InterPro" id="IPR017937">
    <property type="entry name" value="Thioredoxin_CS"/>
</dbReference>